<feature type="transmembrane region" description="Helical" evidence="5">
    <location>
        <begin position="87"/>
        <end position="109"/>
    </location>
</feature>
<organism evidence="7 8">
    <name type="scientific">Frischella japonica</name>
    <dbReference type="NCBI Taxonomy" id="2741544"/>
    <lineage>
        <taxon>Bacteria</taxon>
        <taxon>Pseudomonadati</taxon>
        <taxon>Pseudomonadota</taxon>
        <taxon>Gammaproteobacteria</taxon>
        <taxon>Orbales</taxon>
        <taxon>Orbaceae</taxon>
        <taxon>Frischella</taxon>
    </lineage>
</organism>
<evidence type="ECO:0000256" key="5">
    <source>
        <dbReference type="SAM" id="Phobius"/>
    </source>
</evidence>
<protein>
    <submittedName>
        <fullName evidence="7">Glucose/quinate/shikimate family membrane-bound PQQ-dependent dehydrogenase</fullName>
    </submittedName>
</protein>
<feature type="compositionally biased region" description="Polar residues" evidence="4">
    <location>
        <begin position="538"/>
        <end position="548"/>
    </location>
</feature>
<feature type="transmembrane region" description="Helical" evidence="5">
    <location>
        <begin position="41"/>
        <end position="58"/>
    </location>
</feature>
<gene>
    <name evidence="7" type="ORF">FcAc13_02890</name>
</gene>
<sequence length="808" mass="88572">MKVFFMIKNKMLLYFISLVLLLISVVLIIGGGWLISLGGSFYYLLCGAAIMASTVLLVKHNAWALILYAGMLGLSTIWSVWEVGLNWWQLVPRLWVWFVIGLVLLSPWLRQTIIKPCVASWLLLVSIIFTAIVGIASLFTSPNEINGKIENTDLISVNPSQAAGEEWIAYGGTNAGLHYSRLHQIVPENIHKLKEVWHIQTGDLPTADDPVELTNENTPLKVNDKLYTCTAHGWVLALEPETGKTLWKYDPAISNGGTGTFKGWAHMTCRGLSYYDSDRYLKQSPNNAIARKVKSSPCPRRIYLPTADARLIALNADNGERCNSFGKDGQVDLTQGIGPFTPGGYYSTSPALVTKQLVIVGGHVTDDESTNEPSGVVRAFDIHDGHLVWNWDSGNPEHTSPIAKGQHYTRNSPNVWSITSVDEALGLVYLPLGNQTPDQYGADRTAATEKYAAGLVALDIATGKVAWNYQFTHHDLWDMDVPAQPILVDLKTQNGIEPAVIQPTKQGSIYILNRKTGEPIVPIDEVKVPQGAVKGDWTSPTQARSRLNLTPPPLQERDMWGATPFDQLSCRIRFKSLRYEGQYTPPSLQGSLIYPGNVGVMNWGGVAVDPVRKIIFASPNYMAFTSQLVPQSEVQKDETQASEGAGLQPNRGAPYAVIIKPFLSIMGFPCQAPSWGNVAGINLADNRITWMHPNGTSRDNTPIIPLPFPVGVPAMGGPMTTAGGIAFLSGTLDQYLRAYDITNGRELWSVRLPAGGQATPMTFLGKDGRQYVVLVVGGHGSFGTKMGDYIIAYALPKSKYEVFRGKIH</sequence>
<keyword evidence="5" id="KW-0812">Transmembrane</keyword>
<feature type="transmembrane region" description="Helical" evidence="5">
    <location>
        <begin position="12"/>
        <end position="35"/>
    </location>
</feature>
<keyword evidence="5" id="KW-0472">Membrane</keyword>
<dbReference type="SUPFAM" id="SSF50998">
    <property type="entry name" value="Quinoprotein alcohol dehydrogenase-like"/>
    <property type="match status" value="1"/>
</dbReference>
<comment type="similarity">
    <text evidence="2">Belongs to the bacterial PQQ dehydrogenase family.</text>
</comment>
<evidence type="ECO:0000259" key="6">
    <source>
        <dbReference type="Pfam" id="PF01011"/>
    </source>
</evidence>
<name>A0ABR7QVT5_9GAMM</name>
<evidence type="ECO:0000256" key="4">
    <source>
        <dbReference type="SAM" id="MobiDB-lite"/>
    </source>
</evidence>
<feature type="domain" description="Pyrrolo-quinoline quinone repeat" evidence="6">
    <location>
        <begin position="167"/>
        <end position="772"/>
    </location>
</feature>
<proteinExistence type="inferred from homology"/>
<dbReference type="InterPro" id="IPR002372">
    <property type="entry name" value="PQQ_rpt_dom"/>
</dbReference>
<dbReference type="Pfam" id="PF01011">
    <property type="entry name" value="PQQ"/>
    <property type="match status" value="1"/>
</dbReference>
<keyword evidence="5" id="KW-1133">Transmembrane helix</keyword>
<dbReference type="EMBL" id="JABURY010000006">
    <property type="protein sequence ID" value="MBC9130250.1"/>
    <property type="molecule type" value="Genomic_DNA"/>
</dbReference>
<dbReference type="PANTHER" id="PTHR32303:SF4">
    <property type="entry name" value="QUINOPROTEIN GLUCOSE DEHYDROGENASE"/>
    <property type="match status" value="1"/>
</dbReference>
<dbReference type="InterPro" id="IPR018391">
    <property type="entry name" value="PQQ_b-propeller_rpt"/>
</dbReference>
<keyword evidence="8" id="KW-1185">Reference proteome</keyword>
<dbReference type="InterPro" id="IPR011047">
    <property type="entry name" value="Quinoprotein_ADH-like_sf"/>
</dbReference>
<accession>A0ABR7QVT5</accession>
<dbReference type="InterPro" id="IPR017511">
    <property type="entry name" value="PQQ_mDH"/>
</dbReference>
<comment type="caution">
    <text evidence="7">The sequence shown here is derived from an EMBL/GenBank/DDBJ whole genome shotgun (WGS) entry which is preliminary data.</text>
</comment>
<dbReference type="SMART" id="SM00564">
    <property type="entry name" value="PQQ"/>
    <property type="match status" value="5"/>
</dbReference>
<dbReference type="Gene3D" id="2.140.10.10">
    <property type="entry name" value="Quinoprotein alcohol dehydrogenase-like superfamily"/>
    <property type="match status" value="1"/>
</dbReference>
<dbReference type="Proteomes" id="UP000651208">
    <property type="component" value="Unassembled WGS sequence"/>
</dbReference>
<feature type="transmembrane region" description="Helical" evidence="5">
    <location>
        <begin position="65"/>
        <end position="81"/>
    </location>
</feature>
<feature type="transmembrane region" description="Helical" evidence="5">
    <location>
        <begin position="121"/>
        <end position="139"/>
    </location>
</feature>
<dbReference type="NCBIfam" id="TIGR03074">
    <property type="entry name" value="PQQ_membr_DH"/>
    <property type="match status" value="1"/>
</dbReference>
<evidence type="ECO:0000313" key="8">
    <source>
        <dbReference type="Proteomes" id="UP000651208"/>
    </source>
</evidence>
<comment type="cofactor">
    <cofactor evidence="1">
        <name>pyrroloquinoline quinone</name>
        <dbReference type="ChEBI" id="CHEBI:58442"/>
    </cofactor>
</comment>
<feature type="region of interest" description="Disordered" evidence="4">
    <location>
        <begin position="532"/>
        <end position="560"/>
    </location>
</feature>
<reference evidence="7 8" key="1">
    <citation type="submission" date="2020-06" db="EMBL/GenBank/DDBJ databases">
        <title>Frischella cerana isolated from Apis cerana gut homogenate.</title>
        <authorList>
            <person name="Wolter L.A."/>
            <person name="Suenami S."/>
            <person name="Miyazaki R."/>
        </authorList>
    </citation>
    <scope>NUCLEOTIDE SEQUENCE [LARGE SCALE GENOMIC DNA]</scope>
    <source>
        <strain evidence="7 8">Ac13</strain>
    </source>
</reference>
<evidence type="ECO:0000256" key="2">
    <source>
        <dbReference type="ARBA" id="ARBA00008156"/>
    </source>
</evidence>
<dbReference type="PANTHER" id="PTHR32303">
    <property type="entry name" value="QUINOPROTEIN ALCOHOL DEHYDROGENASE (CYTOCHROME C)"/>
    <property type="match status" value="1"/>
</dbReference>
<evidence type="ECO:0000256" key="3">
    <source>
        <dbReference type="ARBA" id="ARBA00023002"/>
    </source>
</evidence>
<dbReference type="CDD" id="cd10280">
    <property type="entry name" value="PQQ_mGDH"/>
    <property type="match status" value="1"/>
</dbReference>
<keyword evidence="3" id="KW-0560">Oxidoreductase</keyword>
<evidence type="ECO:0000313" key="7">
    <source>
        <dbReference type="EMBL" id="MBC9130250.1"/>
    </source>
</evidence>
<evidence type="ECO:0000256" key="1">
    <source>
        <dbReference type="ARBA" id="ARBA00001931"/>
    </source>
</evidence>